<dbReference type="SUPFAM" id="SSF158472">
    <property type="entry name" value="HAMP domain-like"/>
    <property type="match status" value="1"/>
</dbReference>
<dbReference type="InterPro" id="IPR000700">
    <property type="entry name" value="PAS-assoc_C"/>
</dbReference>
<dbReference type="InterPro" id="IPR000014">
    <property type="entry name" value="PAS"/>
</dbReference>
<dbReference type="InterPro" id="IPR000160">
    <property type="entry name" value="GGDEF_dom"/>
</dbReference>
<sequence length="604" mass="67040">MNQGVIKAQFAAGNLSHQLPERTSDELGRLADSLNRMARDLQKANQLLHRAQEIAAFGSWEWRPAQKVLQTSHGVQRMLGLAPTAKLAQIDDFLAFVEPTDRDRFASVLHGRFETPVSLELSLRGRDGKQRRMLVRGESERSDDGLVEASFGTIQDITEQQRVQRQLTRLANFDTLTGLPNRNLFYDRLSHALLKAKREQGSVALFFLDLDRFKEINDALGHDVGDSLLRLAAKRLKATVRDCDTLARMGGDEFTLIIEDCREGMAPQAIAGKLIDALHAPFLLVERELFISVSVGIALFPDDASDLETLIRHADVAMYAAKSSGRGAFHFFTTELQEAASRRLTLEGQLRQAIEREEIVLHFQPQVRADDGRLVGIEALMRWRQGELAVPPSQFVPVLEETGLITRLTGPVLREACAALKALEAHGFMDVRVAVNLSARQLQEPELLTLIESTLERFVLRPEQIEVEITESTLLDNALCQDNAVKLGVFGVRLALDDFGTGYSSLTYLKRFDVDALKIDRSFVQDMLEDPDDAQIVKAVVGLAAGLGIDSIGEGVEQDAQSTWLESIGCDLLQGYRIAHPMPLNDLIVWLETRYGAAPTSAAI</sequence>
<dbReference type="GO" id="GO:0007165">
    <property type="term" value="P:signal transduction"/>
    <property type="evidence" value="ECO:0007669"/>
    <property type="project" value="InterPro"/>
</dbReference>
<dbReference type="InterPro" id="IPR003660">
    <property type="entry name" value="HAMP_dom"/>
</dbReference>
<gene>
    <name evidence="6" type="ORF">CKO42_09360</name>
</gene>
<dbReference type="InterPro" id="IPR052155">
    <property type="entry name" value="Biofilm_reg_signaling"/>
</dbReference>
<evidence type="ECO:0000313" key="7">
    <source>
        <dbReference type="Proteomes" id="UP001138768"/>
    </source>
</evidence>
<evidence type="ECO:0008006" key="8">
    <source>
        <dbReference type="Google" id="ProtNLM"/>
    </source>
</evidence>
<keyword evidence="7" id="KW-1185">Reference proteome</keyword>
<organism evidence="6 7">
    <name type="scientific">Lamprobacter modestohalophilus</name>
    <dbReference type="NCBI Taxonomy" id="1064514"/>
    <lineage>
        <taxon>Bacteria</taxon>
        <taxon>Pseudomonadati</taxon>
        <taxon>Pseudomonadota</taxon>
        <taxon>Gammaproteobacteria</taxon>
        <taxon>Chromatiales</taxon>
        <taxon>Chromatiaceae</taxon>
        <taxon>Lamprobacter</taxon>
    </lineage>
</organism>
<dbReference type="Gene3D" id="3.30.450.20">
    <property type="entry name" value="PAS domain"/>
    <property type="match status" value="1"/>
</dbReference>
<evidence type="ECO:0000256" key="1">
    <source>
        <dbReference type="ARBA" id="ARBA00001946"/>
    </source>
</evidence>
<feature type="domain" description="PAC" evidence="2">
    <location>
        <begin position="117"/>
        <end position="169"/>
    </location>
</feature>
<dbReference type="InterPro" id="IPR043128">
    <property type="entry name" value="Rev_trsase/Diguanyl_cyclase"/>
</dbReference>
<dbReference type="AlphaFoldDB" id="A0A9X0W892"/>
<dbReference type="InterPro" id="IPR035965">
    <property type="entry name" value="PAS-like_dom_sf"/>
</dbReference>
<dbReference type="SUPFAM" id="SSF55073">
    <property type="entry name" value="Nucleotide cyclase"/>
    <property type="match status" value="1"/>
</dbReference>
<feature type="domain" description="EAL" evidence="3">
    <location>
        <begin position="343"/>
        <end position="595"/>
    </location>
</feature>
<dbReference type="Gene3D" id="3.20.20.450">
    <property type="entry name" value="EAL domain"/>
    <property type="match status" value="1"/>
</dbReference>
<dbReference type="PROSITE" id="PS50883">
    <property type="entry name" value="EAL"/>
    <property type="match status" value="1"/>
</dbReference>
<dbReference type="SMART" id="SM00267">
    <property type="entry name" value="GGDEF"/>
    <property type="match status" value="1"/>
</dbReference>
<dbReference type="EMBL" id="NRRY01000012">
    <property type="protein sequence ID" value="MBK1618637.1"/>
    <property type="molecule type" value="Genomic_DNA"/>
</dbReference>
<evidence type="ECO:0000259" key="4">
    <source>
        <dbReference type="PROSITE" id="PS50885"/>
    </source>
</evidence>
<accession>A0A9X0W892</accession>
<dbReference type="InterPro" id="IPR001610">
    <property type="entry name" value="PAC"/>
</dbReference>
<reference evidence="6 7" key="1">
    <citation type="journal article" date="2020" name="Microorganisms">
        <title>Osmotic Adaptation and Compatible Solute Biosynthesis of Phototrophic Bacteria as Revealed from Genome Analyses.</title>
        <authorList>
            <person name="Imhoff J.F."/>
            <person name="Rahn T."/>
            <person name="Kunzel S."/>
            <person name="Keller A."/>
            <person name="Neulinger S.C."/>
        </authorList>
    </citation>
    <scope>NUCLEOTIDE SEQUENCE [LARGE SCALE GENOMIC DNA]</scope>
    <source>
        <strain evidence="6 7">DSM 25653</strain>
    </source>
</reference>
<dbReference type="SMART" id="SM00086">
    <property type="entry name" value="PAC"/>
    <property type="match status" value="1"/>
</dbReference>
<dbReference type="SUPFAM" id="SSF141868">
    <property type="entry name" value="EAL domain-like"/>
    <property type="match status" value="1"/>
</dbReference>
<dbReference type="CDD" id="cd01948">
    <property type="entry name" value="EAL"/>
    <property type="match status" value="1"/>
</dbReference>
<feature type="domain" description="HAMP" evidence="4">
    <location>
        <begin position="8"/>
        <end position="46"/>
    </location>
</feature>
<evidence type="ECO:0000313" key="6">
    <source>
        <dbReference type="EMBL" id="MBK1618637.1"/>
    </source>
</evidence>
<dbReference type="Proteomes" id="UP001138768">
    <property type="component" value="Unassembled WGS sequence"/>
</dbReference>
<dbReference type="Pfam" id="PF00563">
    <property type="entry name" value="EAL"/>
    <property type="match status" value="1"/>
</dbReference>
<dbReference type="Pfam" id="PF00990">
    <property type="entry name" value="GGDEF"/>
    <property type="match status" value="1"/>
</dbReference>
<protein>
    <recommendedName>
        <fullName evidence="8">EAL domain-containing protein</fullName>
    </recommendedName>
</protein>
<dbReference type="PANTHER" id="PTHR44757:SF2">
    <property type="entry name" value="BIOFILM ARCHITECTURE MAINTENANCE PROTEIN MBAA"/>
    <property type="match status" value="1"/>
</dbReference>
<dbReference type="FunFam" id="3.30.70.270:FF:000001">
    <property type="entry name" value="Diguanylate cyclase domain protein"/>
    <property type="match status" value="1"/>
</dbReference>
<dbReference type="GO" id="GO:0003824">
    <property type="term" value="F:catalytic activity"/>
    <property type="evidence" value="ECO:0007669"/>
    <property type="project" value="UniProtKB-ARBA"/>
</dbReference>
<evidence type="ECO:0000259" key="5">
    <source>
        <dbReference type="PROSITE" id="PS50887"/>
    </source>
</evidence>
<dbReference type="PANTHER" id="PTHR44757">
    <property type="entry name" value="DIGUANYLATE CYCLASE DGCP"/>
    <property type="match status" value="1"/>
</dbReference>
<evidence type="ECO:0000259" key="2">
    <source>
        <dbReference type="PROSITE" id="PS50113"/>
    </source>
</evidence>
<dbReference type="PROSITE" id="PS50887">
    <property type="entry name" value="GGDEF"/>
    <property type="match status" value="1"/>
</dbReference>
<dbReference type="InterPro" id="IPR029787">
    <property type="entry name" value="Nucleotide_cyclase"/>
</dbReference>
<comment type="caution">
    <text evidence="6">The sequence shown here is derived from an EMBL/GenBank/DDBJ whole genome shotgun (WGS) entry which is preliminary data.</text>
</comment>
<dbReference type="Pfam" id="PF00672">
    <property type="entry name" value="HAMP"/>
    <property type="match status" value="1"/>
</dbReference>
<evidence type="ECO:0000259" key="3">
    <source>
        <dbReference type="PROSITE" id="PS50883"/>
    </source>
</evidence>
<dbReference type="CDD" id="cd01949">
    <property type="entry name" value="GGDEF"/>
    <property type="match status" value="1"/>
</dbReference>
<dbReference type="Gene3D" id="2.10.70.100">
    <property type="match status" value="1"/>
</dbReference>
<dbReference type="GO" id="GO:0016020">
    <property type="term" value="C:membrane"/>
    <property type="evidence" value="ECO:0007669"/>
    <property type="project" value="InterPro"/>
</dbReference>
<dbReference type="PROSITE" id="PS50113">
    <property type="entry name" value="PAC"/>
    <property type="match status" value="1"/>
</dbReference>
<dbReference type="Gene3D" id="1.10.8.500">
    <property type="entry name" value="HAMP domain in histidine kinase"/>
    <property type="match status" value="1"/>
</dbReference>
<dbReference type="SMART" id="SM00052">
    <property type="entry name" value="EAL"/>
    <property type="match status" value="1"/>
</dbReference>
<comment type="cofactor">
    <cofactor evidence="1">
        <name>Mg(2+)</name>
        <dbReference type="ChEBI" id="CHEBI:18420"/>
    </cofactor>
</comment>
<dbReference type="CDD" id="cd06225">
    <property type="entry name" value="HAMP"/>
    <property type="match status" value="1"/>
</dbReference>
<dbReference type="InterPro" id="IPR001633">
    <property type="entry name" value="EAL_dom"/>
</dbReference>
<dbReference type="PROSITE" id="PS50885">
    <property type="entry name" value="HAMP"/>
    <property type="match status" value="1"/>
</dbReference>
<dbReference type="InterPro" id="IPR035919">
    <property type="entry name" value="EAL_sf"/>
</dbReference>
<dbReference type="Gene3D" id="3.30.70.270">
    <property type="match status" value="1"/>
</dbReference>
<feature type="domain" description="GGDEF" evidence="5">
    <location>
        <begin position="201"/>
        <end position="334"/>
    </location>
</feature>
<dbReference type="SUPFAM" id="SSF55785">
    <property type="entry name" value="PYP-like sensor domain (PAS domain)"/>
    <property type="match status" value="1"/>
</dbReference>
<dbReference type="CDD" id="cd00130">
    <property type="entry name" value="PAS"/>
    <property type="match status" value="1"/>
</dbReference>
<dbReference type="NCBIfam" id="TIGR00254">
    <property type="entry name" value="GGDEF"/>
    <property type="match status" value="1"/>
</dbReference>
<proteinExistence type="predicted"/>
<dbReference type="RefSeq" id="WP_200242635.1">
    <property type="nucleotide sequence ID" value="NZ_NRRY01000012.1"/>
</dbReference>
<name>A0A9X0W892_9GAMM</name>